<keyword evidence="5" id="KW-1185">Reference proteome</keyword>
<dbReference type="InterPro" id="IPR036291">
    <property type="entry name" value="NAD(P)-bd_dom_sf"/>
</dbReference>
<name>A0ABX6F0V9_KLUMA</name>
<dbReference type="Pfam" id="PF01370">
    <property type="entry name" value="Epimerase"/>
    <property type="match status" value="1"/>
</dbReference>
<reference evidence="4 5" key="2">
    <citation type="submission" date="2019-11" db="EMBL/GenBank/DDBJ databases">
        <authorList>
            <person name="Lu H."/>
        </authorList>
    </citation>
    <scope>NUCLEOTIDE SEQUENCE [LARGE SCALE GENOMIC DNA]</scope>
    <source>
        <strain evidence="4 5">FIM1</strain>
    </source>
</reference>
<organism evidence="4 5">
    <name type="scientific">Kluyveromyces marxianus</name>
    <name type="common">Yeast</name>
    <name type="synonym">Candida kefyr</name>
    <dbReference type="NCBI Taxonomy" id="4911"/>
    <lineage>
        <taxon>Eukaryota</taxon>
        <taxon>Fungi</taxon>
        <taxon>Dikarya</taxon>
        <taxon>Ascomycota</taxon>
        <taxon>Saccharomycotina</taxon>
        <taxon>Saccharomycetes</taxon>
        <taxon>Saccharomycetales</taxon>
        <taxon>Saccharomycetaceae</taxon>
        <taxon>Kluyveromyces</taxon>
    </lineage>
</organism>
<dbReference type="InterPro" id="IPR001509">
    <property type="entry name" value="Epimerase_deHydtase"/>
</dbReference>
<evidence type="ECO:0000313" key="4">
    <source>
        <dbReference type="EMBL" id="QGN17637.1"/>
    </source>
</evidence>
<sequence>MTYTVVTGANGYIAKHILKSLLEDGHRVIGTVRNSKKAEELKRTVNDENLIVELVPDMLVENAFDELFKKYNTQIKYVFHTASPVLETSKDYEKSLIEPAIIGANSMVEAIRKYSLTSVEHIVYTSSIAASSLESEFTDPTLVVSEDSWNPQGLEEAKTEFFTAYSYSKKIAEKTMWDFVEEYKGTEHEIKLTTVNPCFNIGPQAYEADVTETMNFTAELINHVVKSKVGDPLPPTRIVPYVDVRDTARAHVDALKNEKLAFQRLLVVGPFLSSQQIYDIVNERFPQLRGKIARGEPGSDKLDPAKLAKFDHARTTQALGWEFTPIEKAIADEVDQILRVGAYRG</sequence>
<dbReference type="Proteomes" id="UP000422736">
    <property type="component" value="Chromosome 8"/>
</dbReference>
<dbReference type="InterPro" id="IPR050425">
    <property type="entry name" value="NAD(P)_dehydrat-like"/>
</dbReference>
<dbReference type="PANTHER" id="PTHR10366:SF564">
    <property type="entry name" value="STEROL-4-ALPHA-CARBOXYLATE 3-DEHYDROGENASE, DECARBOXYLATING"/>
    <property type="match status" value="1"/>
</dbReference>
<dbReference type="PANTHER" id="PTHR10366">
    <property type="entry name" value="NAD DEPENDENT EPIMERASE/DEHYDRATASE"/>
    <property type="match status" value="1"/>
</dbReference>
<evidence type="ECO:0000313" key="5">
    <source>
        <dbReference type="Proteomes" id="UP000422736"/>
    </source>
</evidence>
<evidence type="ECO:0000256" key="1">
    <source>
        <dbReference type="ARBA" id="ARBA00023002"/>
    </source>
</evidence>
<comment type="similarity">
    <text evidence="2">Belongs to the NAD(P)-dependent epimerase/dehydratase family. Dihydroflavonol-4-reductase subfamily.</text>
</comment>
<evidence type="ECO:0000259" key="3">
    <source>
        <dbReference type="Pfam" id="PF01370"/>
    </source>
</evidence>
<evidence type="ECO:0000256" key="2">
    <source>
        <dbReference type="ARBA" id="ARBA00023445"/>
    </source>
</evidence>
<dbReference type="Gene3D" id="3.40.50.720">
    <property type="entry name" value="NAD(P)-binding Rossmann-like Domain"/>
    <property type="match status" value="1"/>
</dbReference>
<dbReference type="SUPFAM" id="SSF51735">
    <property type="entry name" value="NAD(P)-binding Rossmann-fold domains"/>
    <property type="match status" value="1"/>
</dbReference>
<reference evidence="4 5" key="1">
    <citation type="submission" date="2016-03" db="EMBL/GenBank/DDBJ databases">
        <title>How can Kluyveromyces marxianus grow so fast - potential evolutionary course in Saccharomyces Complex revealed by comparative genomics.</title>
        <authorList>
            <person name="Mo W."/>
            <person name="Lu W."/>
            <person name="Yang X."/>
            <person name="Qi J."/>
            <person name="Lv H."/>
        </authorList>
    </citation>
    <scope>NUCLEOTIDE SEQUENCE [LARGE SCALE GENOMIC DNA]</scope>
    <source>
        <strain evidence="4 5">FIM1</strain>
    </source>
</reference>
<keyword evidence="1" id="KW-0560">Oxidoreductase</keyword>
<gene>
    <name evidence="4" type="ORF">FIM1_4844</name>
</gene>
<accession>A0ABX6F0V9</accession>
<dbReference type="EMBL" id="CP015060">
    <property type="protein sequence ID" value="QGN17637.1"/>
    <property type="molecule type" value="Genomic_DNA"/>
</dbReference>
<protein>
    <submittedName>
        <fullName evidence="4">Carbonyl reductase</fullName>
    </submittedName>
</protein>
<proteinExistence type="inferred from homology"/>
<feature type="domain" description="NAD-dependent epimerase/dehydratase" evidence="3">
    <location>
        <begin position="5"/>
        <end position="258"/>
    </location>
</feature>